<dbReference type="Proteomes" id="UP001239397">
    <property type="component" value="Chromosome"/>
</dbReference>
<dbReference type="EMBL" id="CP127295">
    <property type="protein sequence ID" value="WIY02101.1"/>
    <property type="molecule type" value="Genomic_DNA"/>
</dbReference>
<reference evidence="1 2" key="1">
    <citation type="submission" date="2023-06" db="EMBL/GenBank/DDBJ databases">
        <authorList>
            <person name="Oyuntsetseg B."/>
            <person name="Kim S.B."/>
        </authorList>
    </citation>
    <scope>NUCLEOTIDE SEQUENCE [LARGE SCALE GENOMIC DNA]</scope>
    <source>
        <strain evidence="1 2">4-36</strain>
    </source>
</reference>
<name>A0A9Y2NDV5_9PSEU</name>
<dbReference type="AlphaFoldDB" id="A0A9Y2NDV5"/>
<sequence>MTVRLLLGRPRPGVVGETRRVVHVFEAPSQNTPPDRLTAFCSASFGPGELELLDRPLGMPCESCLRLTPTPEPQLPLPNGSSET</sequence>
<protein>
    <submittedName>
        <fullName evidence="1">Uncharacterized protein</fullName>
    </submittedName>
</protein>
<evidence type="ECO:0000313" key="1">
    <source>
        <dbReference type="EMBL" id="WIY02101.1"/>
    </source>
</evidence>
<accession>A0A9Y2NDV5</accession>
<organism evidence="1 2">
    <name type="scientific">Amycolatopsis mongoliensis</name>
    <dbReference type="NCBI Taxonomy" id="715475"/>
    <lineage>
        <taxon>Bacteria</taxon>
        <taxon>Bacillati</taxon>
        <taxon>Actinomycetota</taxon>
        <taxon>Actinomycetes</taxon>
        <taxon>Pseudonocardiales</taxon>
        <taxon>Pseudonocardiaceae</taxon>
        <taxon>Amycolatopsis</taxon>
    </lineage>
</organism>
<proteinExistence type="predicted"/>
<keyword evidence="2" id="KW-1185">Reference proteome</keyword>
<dbReference type="KEGG" id="amog:QRX60_50305"/>
<evidence type="ECO:0000313" key="2">
    <source>
        <dbReference type="Proteomes" id="UP001239397"/>
    </source>
</evidence>
<gene>
    <name evidence="1" type="ORF">QRX60_50305</name>
</gene>